<dbReference type="SUPFAM" id="SSF81606">
    <property type="entry name" value="PP2C-like"/>
    <property type="match status" value="1"/>
</dbReference>
<dbReference type="STRING" id="797302.Halru_1892"/>
<protein>
    <submittedName>
        <fullName evidence="4">Serine/threonine protein phosphatase</fullName>
    </submittedName>
</protein>
<dbReference type="InterPro" id="IPR036457">
    <property type="entry name" value="PPM-type-like_dom_sf"/>
</dbReference>
<evidence type="ECO:0000259" key="3">
    <source>
        <dbReference type="PROSITE" id="PS51746"/>
    </source>
</evidence>
<dbReference type="EMBL" id="CP003050">
    <property type="protein sequence ID" value="AGB16490.1"/>
    <property type="molecule type" value="Genomic_DNA"/>
</dbReference>
<dbReference type="HOGENOM" id="CLU_468234_0_0_2"/>
<feature type="domain" description="FHA" evidence="2">
    <location>
        <begin position="441"/>
        <end position="495"/>
    </location>
</feature>
<dbReference type="SMART" id="SM00331">
    <property type="entry name" value="PP2C_SIG"/>
    <property type="match status" value="1"/>
</dbReference>
<dbReference type="eggNOG" id="arCOG05302">
    <property type="taxonomic scope" value="Archaea"/>
</dbReference>
<dbReference type="PROSITE" id="PS50006">
    <property type="entry name" value="FHA_DOMAIN"/>
    <property type="match status" value="1"/>
</dbReference>
<gene>
    <name evidence="4" type="ordered locus">Halru_1892</name>
</gene>
<dbReference type="KEGG" id="hru:Halru_1892"/>
<organism evidence="4 5">
    <name type="scientific">Halovivax ruber (strain DSM 18193 / JCM 13892 / XH-70)</name>
    <dbReference type="NCBI Taxonomy" id="797302"/>
    <lineage>
        <taxon>Archaea</taxon>
        <taxon>Methanobacteriati</taxon>
        <taxon>Methanobacteriota</taxon>
        <taxon>Stenosarchaea group</taxon>
        <taxon>Halobacteria</taxon>
        <taxon>Halobacteriales</taxon>
        <taxon>Natrialbaceae</taxon>
        <taxon>Halovivax</taxon>
    </lineage>
</organism>
<dbReference type="AlphaFoldDB" id="L0IA71"/>
<reference evidence="4" key="1">
    <citation type="submission" date="2011-09" db="EMBL/GenBank/DDBJ databases">
        <title>Complete sequence of Halovivax ruber XH-70.</title>
        <authorList>
            <consortium name="US DOE Joint Genome Institute"/>
            <person name="Lucas S."/>
            <person name="Han J."/>
            <person name="Lapidus A."/>
            <person name="Cheng J.-F."/>
            <person name="Goodwin L."/>
            <person name="Pitluck S."/>
            <person name="Peters L."/>
            <person name="Mikhailova N."/>
            <person name="Davenport K."/>
            <person name="Detter J.C."/>
            <person name="Han C."/>
            <person name="Tapia R."/>
            <person name="Land M."/>
            <person name="Hauser L."/>
            <person name="Kyrpides N."/>
            <person name="Ivanova N."/>
            <person name="Pagani I."/>
            <person name="Sproer C."/>
            <person name="Anderson I."/>
            <person name="Woyke T."/>
        </authorList>
    </citation>
    <scope>NUCLEOTIDE SEQUENCE</scope>
    <source>
        <strain evidence="4">XH-70</strain>
    </source>
</reference>
<dbReference type="Gene3D" id="3.60.40.10">
    <property type="entry name" value="PPM-type phosphatase domain"/>
    <property type="match status" value="1"/>
</dbReference>
<accession>L0IA71</accession>
<evidence type="ECO:0000313" key="4">
    <source>
        <dbReference type="EMBL" id="AGB16490.1"/>
    </source>
</evidence>
<feature type="domain" description="PPM-type phosphatase" evidence="3">
    <location>
        <begin position="21"/>
        <end position="317"/>
    </location>
</feature>
<dbReference type="Pfam" id="PF13672">
    <property type="entry name" value="PP2C_2"/>
    <property type="match status" value="1"/>
</dbReference>
<sequence length="582" mass="61315">MEHASTVDIGRRKREANGINEDSVATTILENHHRGTSRSVGLFVLGDGVGGEASGDVASFLTTSVVRAHLTEALLGDGTDRPEQYAIDAYDETPPTVSETDDDGTSPLSESRIRTAIQEAIDEAHAHVQQYARDVGARPATTVVAAVYADGRLHYGWVGDSRLYVLNRDHETIEQLTRDHAVTNDLLERGEIDHDEHARVHEDATAITNAVGGSGHGKPSVDVEFGSVPVYRDDVILLTSDGLIDAFPDIAPLRAAYEAATDTEAVRADIRDTLVTDDEIRDIVLGADDLSDAVEELIDFANDRGGKDNLSISLASDPAAAETPDRPPARGIGSDSPGLVDQETEIESPARSASDEGGSAGDGDSTAATIAEASADPEASSGTPESSTDTSSTPESSAPSTADDDPLVPDEHVVTLCDGEPPTAAIAVVGEDRVFEVGDGVTIGCVTDTADDGPDIGLDVGPDGIVEPAHTTIGYDEDADAWTVRDSSSSGTYVEAAPGEWVLLLSAEGVELHREHGFDPGAAAEEAISATTTIEDGTAFTLQDPRSTETVTFQFFRSVADARDRRNRPDETGESAFEQFIV</sequence>
<dbReference type="InterPro" id="IPR001932">
    <property type="entry name" value="PPM-type_phosphatase-like_dom"/>
</dbReference>
<dbReference type="RefSeq" id="WP_015301114.1">
    <property type="nucleotide sequence ID" value="NC_019964.1"/>
</dbReference>
<evidence type="ECO:0000256" key="1">
    <source>
        <dbReference type="SAM" id="MobiDB-lite"/>
    </source>
</evidence>
<evidence type="ECO:0000259" key="2">
    <source>
        <dbReference type="PROSITE" id="PS50006"/>
    </source>
</evidence>
<name>L0IA71_HALRX</name>
<dbReference type="GeneID" id="14377477"/>
<keyword evidence="5" id="KW-1185">Reference proteome</keyword>
<proteinExistence type="predicted"/>
<feature type="region of interest" description="Disordered" evidence="1">
    <location>
        <begin position="305"/>
        <end position="417"/>
    </location>
</feature>
<dbReference type="OrthoDB" id="198002at2157"/>
<dbReference type="Proteomes" id="UP000010846">
    <property type="component" value="Chromosome"/>
</dbReference>
<dbReference type="CDD" id="cd00143">
    <property type="entry name" value="PP2Cc"/>
    <property type="match status" value="1"/>
</dbReference>
<evidence type="ECO:0000313" key="5">
    <source>
        <dbReference type="Proteomes" id="UP000010846"/>
    </source>
</evidence>
<dbReference type="PROSITE" id="PS51746">
    <property type="entry name" value="PPM_2"/>
    <property type="match status" value="1"/>
</dbReference>
<feature type="compositionally biased region" description="Low complexity" evidence="1">
    <location>
        <begin position="380"/>
        <end position="401"/>
    </location>
</feature>
<dbReference type="InterPro" id="IPR000253">
    <property type="entry name" value="FHA_dom"/>
</dbReference>
<dbReference type="SMART" id="SM00332">
    <property type="entry name" value="PP2Cc"/>
    <property type="match status" value="1"/>
</dbReference>